<dbReference type="Pfam" id="PF00512">
    <property type="entry name" value="HisKA"/>
    <property type="match status" value="1"/>
</dbReference>
<dbReference type="Pfam" id="PF08447">
    <property type="entry name" value="PAS_3"/>
    <property type="match status" value="1"/>
</dbReference>
<evidence type="ECO:0000259" key="17">
    <source>
        <dbReference type="PROSITE" id="PS50109"/>
    </source>
</evidence>
<evidence type="ECO:0000256" key="3">
    <source>
        <dbReference type="ARBA" id="ARBA00012438"/>
    </source>
</evidence>
<dbReference type="SMART" id="SM00448">
    <property type="entry name" value="REC"/>
    <property type="match status" value="2"/>
</dbReference>
<dbReference type="SMART" id="SM00387">
    <property type="entry name" value="HATPase_c"/>
    <property type="match status" value="1"/>
</dbReference>
<evidence type="ECO:0000256" key="13">
    <source>
        <dbReference type="ARBA" id="ARBA00023136"/>
    </source>
</evidence>
<evidence type="ECO:0000256" key="1">
    <source>
        <dbReference type="ARBA" id="ARBA00000085"/>
    </source>
</evidence>
<dbReference type="PROSITE" id="PS50112">
    <property type="entry name" value="PAS"/>
    <property type="match status" value="1"/>
</dbReference>
<evidence type="ECO:0000256" key="4">
    <source>
        <dbReference type="ARBA" id="ARBA00022475"/>
    </source>
</evidence>
<keyword evidence="16" id="KW-0175">Coiled coil</keyword>
<proteinExistence type="predicted"/>
<evidence type="ECO:0000259" key="20">
    <source>
        <dbReference type="PROSITE" id="PS50113"/>
    </source>
</evidence>
<keyword evidence="4" id="KW-1003">Cell membrane</keyword>
<evidence type="ECO:0000256" key="16">
    <source>
        <dbReference type="SAM" id="Coils"/>
    </source>
</evidence>
<dbReference type="PANTHER" id="PTHR45339">
    <property type="entry name" value="HYBRID SIGNAL TRANSDUCTION HISTIDINE KINASE J"/>
    <property type="match status" value="1"/>
</dbReference>
<feature type="modified residue" description="Phosphohistidine" evidence="14">
    <location>
        <position position="1247"/>
    </location>
</feature>
<feature type="coiled-coil region" evidence="16">
    <location>
        <begin position="1265"/>
        <end position="1302"/>
    </location>
</feature>
<dbReference type="InterPro" id="IPR003661">
    <property type="entry name" value="HisK_dim/P_dom"/>
</dbReference>
<keyword evidence="13" id="KW-0472">Membrane</keyword>
<sequence length="1303" mass="147738">MKKYPLPKNEQQRLAKMAAYGLLGSGKDPDLDVFAQAASLIADCPVSLIAMMEDKNQVVQSCVGISLNTLARQDTICQYTILNADILMIEDTDLDERSMNNALVREGKVRFYAGVPLLDEEGDALGTLCVIDYKPKKLQDKQVNSLLQLGKAVSKALLAKKRKIQATYYSEIFKLTKDVICVIDASYRLQDINPAFEEGFGRRKADMINLPFATVLQKDERAMQSILSSVHEGGHGVSFTSTTKKEDGQVVSIDWYLKYHEASEEIIGFGRNVTHELDEKLRLEHSERRFRIFFEHAIGLMSVHDLQGNILAVNEKGRNLLRYSEEEVRQLNLRQVVPLAHHALLDQYLQRIAEKGEDSGMMVLLSKDGQEIYWLYQNMLETDGDGRVVVMSTAINMTERIQLERDLLYTKKILEQTSVVAKVGGWEVDWKRKSVYWSDSTKDIHGVDRQYEPNFESAIFFFEDESQDRIRSLFDRAVQDGEAYDEELRLTRQDGATVWVRVKGIPEWEDGVCRRVFGIIQDIDKSKKLYIDLQRQEAMLQSFVDYVPACAAMFDRNMDFVSVTQQWMNEFRPDGKNVLGENLYRTFTNIPDDRRQIYEDALRGKAYKNVDQVISVGGETEAQHFNWEVRPWHMADGQVGGIIILIQNITDNVRANEELKVAKELADLASKAKSEFLANMSHEIRTPLNGVIGFSDLLIKTSLNEVQQQYVHYINESGNSLLNIINDILDFAKIESGRLELVIDRHDLYDLGKQVVNVVLYQAQRKNLELLLNIEPGLPPIIHIDDTRIKQVLINLLSNAVKFTEHGEIELKIHQLAADATKIVLRLSVRDTGIGIAADKQQRIFDAFTQEDSSVSKKYGGTGLGLTISNTILKYMGSALSLLSNPGAGSIFSFDIEVPYEKDADAFVEELSVKHVLIVDDNESNRVILRDMLAYRNIESTPAADGIEAINILRRGDPFDIVLMDYHMPLLSGIETMTQIKALFQSQSKSIPLVILHTFSDEQEIIETFRREEQAYCLLKPIKSQDLYAMLKRATQDVSAKHIDPAVKANVLTTYTQDFRILIADDNPVNRTLNIRMMQALMPNAVLTEVTDGERAIAACQNQKPFDIILMDVQMPRVDGIEATRRIRSLPGYHTTPIIAITAGNITGEREKCLDAGMTDFLPKPLRLKDLHTAVRNSLIATDFQLQNPIMPEEHLDRHGFEEQVGNDPEFKLSFLRLLLQEIRNGEAKLDAMYAEGDLPALKSVLHKLRGTAAAAGMFKLVGLIKEAEIDMERFKGSNKEYDQLKEEIKIVLYLVKELEKKL</sequence>
<dbReference type="InterPro" id="IPR001610">
    <property type="entry name" value="PAC"/>
</dbReference>
<keyword evidence="5 15" id="KW-0597">Phosphoprotein</keyword>
<dbReference type="InterPro" id="IPR013767">
    <property type="entry name" value="PAS_fold"/>
</dbReference>
<evidence type="ECO:0000256" key="15">
    <source>
        <dbReference type="PROSITE-ProRule" id="PRU00169"/>
    </source>
</evidence>
<dbReference type="InterPro" id="IPR005467">
    <property type="entry name" value="His_kinase_dom"/>
</dbReference>
<dbReference type="CDD" id="cd17546">
    <property type="entry name" value="REC_hyHK_CKI1_RcsC-like"/>
    <property type="match status" value="2"/>
</dbReference>
<dbReference type="SMART" id="SM00388">
    <property type="entry name" value="HisKA"/>
    <property type="match status" value="1"/>
</dbReference>
<evidence type="ECO:0000259" key="21">
    <source>
        <dbReference type="PROSITE" id="PS50894"/>
    </source>
</evidence>
<dbReference type="InterPro" id="IPR003018">
    <property type="entry name" value="GAF"/>
</dbReference>
<keyword evidence="23" id="KW-1185">Reference proteome</keyword>
<evidence type="ECO:0000256" key="6">
    <source>
        <dbReference type="ARBA" id="ARBA00022679"/>
    </source>
</evidence>
<keyword evidence="6" id="KW-0808">Transferase</keyword>
<dbReference type="SMART" id="SM00091">
    <property type="entry name" value="PAS"/>
    <property type="match status" value="2"/>
</dbReference>
<dbReference type="InterPro" id="IPR036641">
    <property type="entry name" value="HPT_dom_sf"/>
</dbReference>
<accession>A0ABQ3HTV0</accession>
<dbReference type="InterPro" id="IPR000014">
    <property type="entry name" value="PAS"/>
</dbReference>
<comment type="catalytic activity">
    <reaction evidence="1">
        <text>ATP + protein L-histidine = ADP + protein N-phospho-L-histidine.</text>
        <dbReference type="EC" id="2.7.13.3"/>
    </reaction>
</comment>
<dbReference type="Gene3D" id="3.30.450.20">
    <property type="entry name" value="PAS domain"/>
    <property type="match status" value="4"/>
</dbReference>
<keyword evidence="8" id="KW-0547">Nucleotide-binding</keyword>
<dbReference type="PROSITE" id="PS50113">
    <property type="entry name" value="PAC"/>
    <property type="match status" value="1"/>
</dbReference>
<feature type="domain" description="PAS" evidence="19">
    <location>
        <begin position="286"/>
        <end position="356"/>
    </location>
</feature>
<dbReference type="InterPro" id="IPR004358">
    <property type="entry name" value="Sig_transdc_His_kin-like_C"/>
</dbReference>
<evidence type="ECO:0000313" key="22">
    <source>
        <dbReference type="EMBL" id="GHE23430.1"/>
    </source>
</evidence>
<dbReference type="SUPFAM" id="SSF47384">
    <property type="entry name" value="Homodimeric domain of signal transducing histidine kinase"/>
    <property type="match status" value="1"/>
</dbReference>
<dbReference type="EC" id="2.7.13.3" evidence="3"/>
<feature type="domain" description="Response regulatory" evidence="18">
    <location>
        <begin position="1060"/>
        <end position="1179"/>
    </location>
</feature>
<feature type="modified residue" description="4-aspartylphosphate" evidence="15">
    <location>
        <position position="965"/>
    </location>
</feature>
<dbReference type="Gene3D" id="3.40.50.2300">
    <property type="match status" value="2"/>
</dbReference>
<dbReference type="Pfam" id="PF00989">
    <property type="entry name" value="PAS"/>
    <property type="match status" value="1"/>
</dbReference>
<dbReference type="CDD" id="cd16922">
    <property type="entry name" value="HATPase_EvgS-ArcB-TorS-like"/>
    <property type="match status" value="1"/>
</dbReference>
<dbReference type="Pfam" id="PF01590">
    <property type="entry name" value="GAF"/>
    <property type="match status" value="1"/>
</dbReference>
<evidence type="ECO:0000256" key="14">
    <source>
        <dbReference type="PROSITE-ProRule" id="PRU00110"/>
    </source>
</evidence>
<dbReference type="SMART" id="SM00065">
    <property type="entry name" value="GAF"/>
    <property type="match status" value="1"/>
</dbReference>
<protein>
    <recommendedName>
        <fullName evidence="3">histidine kinase</fullName>
        <ecNumber evidence="3">2.7.13.3</ecNumber>
    </recommendedName>
</protein>
<dbReference type="SUPFAM" id="SSF47226">
    <property type="entry name" value="Histidine-containing phosphotransfer domain, HPT domain"/>
    <property type="match status" value="1"/>
</dbReference>
<dbReference type="PRINTS" id="PR00344">
    <property type="entry name" value="BCTRLSENSOR"/>
</dbReference>
<gene>
    <name evidence="22" type="ORF">GCM10017764_03980</name>
</gene>
<dbReference type="Pfam" id="PF08448">
    <property type="entry name" value="PAS_4"/>
    <property type="match status" value="2"/>
</dbReference>
<dbReference type="InterPro" id="IPR013656">
    <property type="entry name" value="PAS_4"/>
</dbReference>
<evidence type="ECO:0000259" key="18">
    <source>
        <dbReference type="PROSITE" id="PS50110"/>
    </source>
</evidence>
<feature type="modified residue" description="4-aspartylphosphate" evidence="15">
    <location>
        <position position="1112"/>
    </location>
</feature>
<dbReference type="RefSeq" id="WP_189624917.1">
    <property type="nucleotide sequence ID" value="NZ_BNAF01000001.1"/>
</dbReference>
<feature type="domain" description="HPt" evidence="21">
    <location>
        <begin position="1208"/>
        <end position="1303"/>
    </location>
</feature>
<dbReference type="EMBL" id="BNAF01000001">
    <property type="protein sequence ID" value="GHE23430.1"/>
    <property type="molecule type" value="Genomic_DNA"/>
</dbReference>
<dbReference type="Proteomes" id="UP000620550">
    <property type="component" value="Unassembled WGS sequence"/>
</dbReference>
<dbReference type="SUPFAM" id="SSF55781">
    <property type="entry name" value="GAF domain-like"/>
    <property type="match status" value="1"/>
</dbReference>
<keyword evidence="12" id="KW-0902">Two-component regulatory system</keyword>
<dbReference type="SMART" id="SM00086">
    <property type="entry name" value="PAC"/>
    <property type="match status" value="2"/>
</dbReference>
<dbReference type="Gene3D" id="1.20.120.160">
    <property type="entry name" value="HPT domain"/>
    <property type="match status" value="1"/>
</dbReference>
<evidence type="ECO:0000256" key="12">
    <source>
        <dbReference type="ARBA" id="ARBA00023012"/>
    </source>
</evidence>
<dbReference type="InterPro" id="IPR029016">
    <property type="entry name" value="GAF-like_dom_sf"/>
</dbReference>
<dbReference type="InterPro" id="IPR013655">
    <property type="entry name" value="PAS_fold_3"/>
</dbReference>
<reference evidence="23" key="1">
    <citation type="journal article" date="2019" name="Int. J. Syst. Evol. Microbiol.">
        <title>The Global Catalogue of Microorganisms (GCM) 10K type strain sequencing project: providing services to taxonomists for standard genome sequencing and annotation.</title>
        <authorList>
            <consortium name="The Broad Institute Genomics Platform"/>
            <consortium name="The Broad Institute Genome Sequencing Center for Infectious Disease"/>
            <person name="Wu L."/>
            <person name="Ma J."/>
        </authorList>
    </citation>
    <scope>NUCLEOTIDE SEQUENCE [LARGE SCALE GENOMIC DNA]</scope>
    <source>
        <strain evidence="23">CGMCC 1.12966</strain>
    </source>
</reference>
<keyword evidence="10" id="KW-0067">ATP-binding</keyword>
<feature type="domain" description="PAC" evidence="20">
    <location>
        <begin position="484"/>
        <end position="535"/>
    </location>
</feature>
<dbReference type="SUPFAM" id="SSF52172">
    <property type="entry name" value="CheY-like"/>
    <property type="match status" value="2"/>
</dbReference>
<dbReference type="InterPro" id="IPR011006">
    <property type="entry name" value="CheY-like_superfamily"/>
</dbReference>
<evidence type="ECO:0000256" key="11">
    <source>
        <dbReference type="ARBA" id="ARBA00022989"/>
    </source>
</evidence>
<evidence type="ECO:0000256" key="8">
    <source>
        <dbReference type="ARBA" id="ARBA00022741"/>
    </source>
</evidence>
<dbReference type="InterPro" id="IPR001789">
    <property type="entry name" value="Sig_transdc_resp-reg_receiver"/>
</dbReference>
<evidence type="ECO:0000256" key="9">
    <source>
        <dbReference type="ARBA" id="ARBA00022777"/>
    </source>
</evidence>
<dbReference type="PROSITE" id="PS50109">
    <property type="entry name" value="HIS_KIN"/>
    <property type="match status" value="1"/>
</dbReference>
<comment type="caution">
    <text evidence="22">The sequence shown here is derived from an EMBL/GenBank/DDBJ whole genome shotgun (WGS) entry which is preliminary data.</text>
</comment>
<dbReference type="InterPro" id="IPR036890">
    <property type="entry name" value="HATPase_C_sf"/>
</dbReference>
<dbReference type="CDD" id="cd00130">
    <property type="entry name" value="PAS"/>
    <property type="match status" value="3"/>
</dbReference>
<dbReference type="PROSITE" id="PS50110">
    <property type="entry name" value="RESPONSE_REGULATORY"/>
    <property type="match status" value="2"/>
</dbReference>
<name>A0ABQ3HTV0_9SPHI</name>
<keyword evidence="11" id="KW-1133">Transmembrane helix</keyword>
<dbReference type="SUPFAM" id="SSF55785">
    <property type="entry name" value="PYP-like sensor domain (PAS domain)"/>
    <property type="match status" value="4"/>
</dbReference>
<dbReference type="InterPro" id="IPR008207">
    <property type="entry name" value="Sig_transdc_His_kin_Hpt_dom"/>
</dbReference>
<evidence type="ECO:0000256" key="7">
    <source>
        <dbReference type="ARBA" id="ARBA00022692"/>
    </source>
</evidence>
<feature type="domain" description="Histidine kinase" evidence="17">
    <location>
        <begin position="679"/>
        <end position="900"/>
    </location>
</feature>
<organism evidence="22 23">
    <name type="scientific">Sphingobacterium griseoflavum</name>
    <dbReference type="NCBI Taxonomy" id="1474952"/>
    <lineage>
        <taxon>Bacteria</taxon>
        <taxon>Pseudomonadati</taxon>
        <taxon>Bacteroidota</taxon>
        <taxon>Sphingobacteriia</taxon>
        <taxon>Sphingobacteriales</taxon>
        <taxon>Sphingobacteriaceae</taxon>
        <taxon>Sphingobacterium</taxon>
    </lineage>
</organism>
<evidence type="ECO:0000256" key="10">
    <source>
        <dbReference type="ARBA" id="ARBA00022840"/>
    </source>
</evidence>
<evidence type="ECO:0000259" key="19">
    <source>
        <dbReference type="PROSITE" id="PS50112"/>
    </source>
</evidence>
<dbReference type="CDD" id="cd00082">
    <property type="entry name" value="HisKA"/>
    <property type="match status" value="1"/>
</dbReference>
<dbReference type="InterPro" id="IPR000700">
    <property type="entry name" value="PAS-assoc_C"/>
</dbReference>
<dbReference type="Gene3D" id="3.30.565.10">
    <property type="entry name" value="Histidine kinase-like ATPase, C-terminal domain"/>
    <property type="match status" value="1"/>
</dbReference>
<evidence type="ECO:0000256" key="2">
    <source>
        <dbReference type="ARBA" id="ARBA00004651"/>
    </source>
</evidence>
<evidence type="ECO:0000313" key="23">
    <source>
        <dbReference type="Proteomes" id="UP000620550"/>
    </source>
</evidence>
<keyword evidence="7" id="KW-0812">Transmembrane</keyword>
<dbReference type="Pfam" id="PF02518">
    <property type="entry name" value="HATPase_c"/>
    <property type="match status" value="1"/>
</dbReference>
<comment type="subcellular location">
    <subcellularLocation>
        <location evidence="2">Cell membrane</location>
        <topology evidence="2">Multi-pass membrane protein</topology>
    </subcellularLocation>
</comment>
<keyword evidence="9" id="KW-0418">Kinase</keyword>
<dbReference type="InterPro" id="IPR035965">
    <property type="entry name" value="PAS-like_dom_sf"/>
</dbReference>
<dbReference type="InterPro" id="IPR003594">
    <property type="entry name" value="HATPase_dom"/>
</dbReference>
<dbReference type="InterPro" id="IPR036097">
    <property type="entry name" value="HisK_dim/P_sf"/>
</dbReference>
<dbReference type="PANTHER" id="PTHR45339:SF1">
    <property type="entry name" value="HYBRID SIGNAL TRANSDUCTION HISTIDINE KINASE J"/>
    <property type="match status" value="1"/>
</dbReference>
<dbReference type="PROSITE" id="PS50894">
    <property type="entry name" value="HPT"/>
    <property type="match status" value="1"/>
</dbReference>
<dbReference type="Pfam" id="PF00072">
    <property type="entry name" value="Response_reg"/>
    <property type="match status" value="2"/>
</dbReference>
<dbReference type="SUPFAM" id="SSF55874">
    <property type="entry name" value="ATPase domain of HSP90 chaperone/DNA topoisomerase II/histidine kinase"/>
    <property type="match status" value="1"/>
</dbReference>
<dbReference type="NCBIfam" id="TIGR00229">
    <property type="entry name" value="sensory_box"/>
    <property type="match status" value="3"/>
</dbReference>
<evidence type="ECO:0000256" key="5">
    <source>
        <dbReference type="ARBA" id="ARBA00022553"/>
    </source>
</evidence>
<dbReference type="Gene3D" id="1.10.287.130">
    <property type="match status" value="1"/>
</dbReference>
<dbReference type="Gene3D" id="3.30.450.40">
    <property type="match status" value="1"/>
</dbReference>
<feature type="domain" description="Response regulatory" evidence="18">
    <location>
        <begin position="915"/>
        <end position="1035"/>
    </location>
</feature>